<keyword evidence="10" id="KW-1003">Cell membrane</keyword>
<comment type="function">
    <text evidence="10">Part of a membrane-bound complex that couples electron transfer with translocation of ions across the membrane.</text>
</comment>
<dbReference type="OrthoDB" id="9776359at2"/>
<organism evidence="11 12">
    <name type="scientific">Kosmotoga pacifica</name>
    <dbReference type="NCBI Taxonomy" id="1330330"/>
    <lineage>
        <taxon>Bacteria</taxon>
        <taxon>Thermotogati</taxon>
        <taxon>Thermotogota</taxon>
        <taxon>Thermotogae</taxon>
        <taxon>Kosmotogales</taxon>
        <taxon>Kosmotogaceae</taxon>
        <taxon>Kosmotoga</taxon>
    </lineage>
</organism>
<keyword evidence="8 10" id="KW-1133">Transmembrane helix</keyword>
<feature type="transmembrane region" description="Helical" evidence="10">
    <location>
        <begin position="20"/>
        <end position="39"/>
    </location>
</feature>
<dbReference type="PANTHER" id="PTHR30578">
    <property type="entry name" value="ELECTRON TRANSPORT COMPLEX PROTEIN RNFD"/>
    <property type="match status" value="1"/>
</dbReference>
<protein>
    <recommendedName>
        <fullName evidence="10">Ion-translocating oxidoreductase complex subunit D</fullName>
        <ecNumber evidence="10">7.-.-.-</ecNumber>
    </recommendedName>
    <alternativeName>
        <fullName evidence="10">Rnf electron transport complex subunit D</fullName>
    </alternativeName>
</protein>
<dbReference type="KEGG" id="kpf:IX53_05135"/>
<evidence type="ECO:0000313" key="11">
    <source>
        <dbReference type="EMBL" id="AKI98273.1"/>
    </source>
</evidence>
<feature type="transmembrane region" description="Helical" evidence="10">
    <location>
        <begin position="170"/>
        <end position="195"/>
    </location>
</feature>
<keyword evidence="6 10" id="KW-1278">Translocase</keyword>
<dbReference type="InterPro" id="IPR004338">
    <property type="entry name" value="NqrB/RnfD"/>
</dbReference>
<feature type="modified residue" description="FMN phosphoryl threonine" evidence="10">
    <location>
        <position position="152"/>
    </location>
</feature>
<feature type="transmembrane region" description="Helical" evidence="10">
    <location>
        <begin position="257"/>
        <end position="277"/>
    </location>
</feature>
<keyword evidence="9 10" id="KW-0472">Membrane</keyword>
<keyword evidence="7 10" id="KW-0249">Electron transport</keyword>
<dbReference type="PANTHER" id="PTHR30578:SF0">
    <property type="entry name" value="ION-TRANSLOCATING OXIDOREDUCTASE COMPLEX SUBUNIT D"/>
    <property type="match status" value="1"/>
</dbReference>
<comment type="subcellular location">
    <subcellularLocation>
        <location evidence="10">Cell membrane</location>
        <topology evidence="10">Multi-pass membrane protein</topology>
    </subcellularLocation>
</comment>
<dbReference type="GO" id="GO:0022900">
    <property type="term" value="P:electron transport chain"/>
    <property type="evidence" value="ECO:0007669"/>
    <property type="project" value="UniProtKB-UniRule"/>
</dbReference>
<dbReference type="PATRIC" id="fig|1330330.3.peg.1030"/>
<evidence type="ECO:0000256" key="2">
    <source>
        <dbReference type="ARBA" id="ARBA00022553"/>
    </source>
</evidence>
<dbReference type="InterPro" id="IPR011303">
    <property type="entry name" value="RnfD_bac"/>
</dbReference>
<keyword evidence="2 10" id="KW-0597">Phosphoprotein</keyword>
<dbReference type="NCBIfam" id="TIGR01946">
    <property type="entry name" value="rnfD"/>
    <property type="match status" value="1"/>
</dbReference>
<evidence type="ECO:0000313" key="12">
    <source>
        <dbReference type="Proteomes" id="UP000035159"/>
    </source>
</evidence>
<dbReference type="RefSeq" id="WP_047755463.1">
    <property type="nucleotide sequence ID" value="NZ_CAJUHA010000008.1"/>
</dbReference>
<keyword evidence="12" id="KW-1185">Reference proteome</keyword>
<keyword evidence="4 10" id="KW-0288">FMN</keyword>
<dbReference type="Pfam" id="PF03116">
    <property type="entry name" value="NQR2_RnfD_RnfE"/>
    <property type="match status" value="1"/>
</dbReference>
<evidence type="ECO:0000256" key="6">
    <source>
        <dbReference type="ARBA" id="ARBA00022967"/>
    </source>
</evidence>
<evidence type="ECO:0000256" key="7">
    <source>
        <dbReference type="ARBA" id="ARBA00022982"/>
    </source>
</evidence>
<dbReference type="STRING" id="1330330.IX53_05135"/>
<feature type="transmembrane region" description="Helical" evidence="10">
    <location>
        <begin position="82"/>
        <end position="107"/>
    </location>
</feature>
<evidence type="ECO:0000256" key="4">
    <source>
        <dbReference type="ARBA" id="ARBA00022643"/>
    </source>
</evidence>
<comment type="cofactor">
    <cofactor evidence="10">
        <name>FMN</name>
        <dbReference type="ChEBI" id="CHEBI:58210"/>
    </cofactor>
</comment>
<dbReference type="GO" id="GO:0005886">
    <property type="term" value="C:plasma membrane"/>
    <property type="evidence" value="ECO:0007669"/>
    <property type="project" value="UniProtKB-SubCell"/>
</dbReference>
<keyword evidence="5 10" id="KW-0812">Transmembrane</keyword>
<name>A0A0G2ZHK1_9BACT</name>
<evidence type="ECO:0000256" key="10">
    <source>
        <dbReference type="HAMAP-Rule" id="MF_00462"/>
    </source>
</evidence>
<dbReference type="AlphaFoldDB" id="A0A0G2ZHK1"/>
<sequence length="313" mass="33973">MKLTVAAAPHLRSGDDVRKVMIDVLIALIPASVAAVVLFGMKALLLIIISMVSAELIELFIMRVLRQRKDFKPDFSASVTGLLLALNLSLAVSWWQAVIGVLVAIGIAKHIFGGLGKNFWNPALIGRVFLLMSFPVQMTTWFKPFDLETTATPMAILKEGSGTLPPVKDLFFGTIPGSLGEVSALLLIIGFVYLVLRGRIKLFIPLSYLGSVALISWIFYSVNSSYGSPLYHLLGGGLMLGALFMATDMVTSPMSPLGQLIFGTGCGFITMIIRYFGGYPEGVSFSILIMNSFVPLIDMATRPKRFGEVRSNA</sequence>
<dbReference type="GO" id="GO:0055085">
    <property type="term" value="P:transmembrane transport"/>
    <property type="evidence" value="ECO:0007669"/>
    <property type="project" value="InterPro"/>
</dbReference>
<evidence type="ECO:0000256" key="9">
    <source>
        <dbReference type="ARBA" id="ARBA00023136"/>
    </source>
</evidence>
<feature type="transmembrane region" description="Helical" evidence="10">
    <location>
        <begin position="119"/>
        <end position="138"/>
    </location>
</feature>
<keyword evidence="3 10" id="KW-0285">Flavoprotein</keyword>
<evidence type="ECO:0000256" key="1">
    <source>
        <dbReference type="ARBA" id="ARBA00022448"/>
    </source>
</evidence>
<dbReference type="Proteomes" id="UP000035159">
    <property type="component" value="Chromosome"/>
</dbReference>
<comment type="similarity">
    <text evidence="10">Belongs to the NqrB/RnfD family.</text>
</comment>
<dbReference type="HAMAP" id="MF_00462">
    <property type="entry name" value="RsxD_RnfD"/>
    <property type="match status" value="1"/>
</dbReference>
<evidence type="ECO:0000256" key="5">
    <source>
        <dbReference type="ARBA" id="ARBA00022692"/>
    </source>
</evidence>
<feature type="transmembrane region" description="Helical" evidence="10">
    <location>
        <begin position="44"/>
        <end position="62"/>
    </location>
</feature>
<gene>
    <name evidence="10" type="primary">rnfD</name>
    <name evidence="11" type="ORF">IX53_05135</name>
</gene>
<feature type="transmembrane region" description="Helical" evidence="10">
    <location>
        <begin position="202"/>
        <end position="220"/>
    </location>
</feature>
<reference evidence="11 12" key="1">
    <citation type="submission" date="2015-04" db="EMBL/GenBank/DDBJ databases">
        <title>Complete Genome Sequence of Kosmotoga pacifica SLHLJ1.</title>
        <authorList>
            <person name="Jiang L.J."/>
            <person name="Shao Z.Z."/>
            <person name="Jebbar M."/>
        </authorList>
    </citation>
    <scope>NUCLEOTIDE SEQUENCE [LARGE SCALE GENOMIC DNA]</scope>
    <source>
        <strain evidence="11 12">SLHLJ1</strain>
    </source>
</reference>
<comment type="subunit">
    <text evidence="10">The complex is composed of six subunits: RnfA, RnfB, RnfC, RnfD, RnfE and RnfG.</text>
</comment>
<feature type="transmembrane region" description="Helical" evidence="10">
    <location>
        <begin position="226"/>
        <end position="245"/>
    </location>
</feature>
<keyword evidence="1 10" id="KW-0813">Transport</keyword>
<dbReference type="EC" id="7.-.-.-" evidence="10"/>
<evidence type="ECO:0000256" key="8">
    <source>
        <dbReference type="ARBA" id="ARBA00022989"/>
    </source>
</evidence>
<dbReference type="EMBL" id="CP011232">
    <property type="protein sequence ID" value="AKI98273.1"/>
    <property type="molecule type" value="Genomic_DNA"/>
</dbReference>
<proteinExistence type="inferred from homology"/>
<accession>A0A0G2ZHK1</accession>
<evidence type="ECO:0000256" key="3">
    <source>
        <dbReference type="ARBA" id="ARBA00022630"/>
    </source>
</evidence>